<feature type="transmembrane region" description="Helical" evidence="7">
    <location>
        <begin position="403"/>
        <end position="421"/>
    </location>
</feature>
<dbReference type="PANTHER" id="PTHR42718:SF9">
    <property type="entry name" value="MAJOR FACILITATOR SUPERFAMILY MULTIDRUG TRANSPORTER MFSC"/>
    <property type="match status" value="1"/>
</dbReference>
<dbReference type="GO" id="GO:0016020">
    <property type="term" value="C:membrane"/>
    <property type="evidence" value="ECO:0007669"/>
    <property type="project" value="UniProtKB-SubCell"/>
</dbReference>
<proteinExistence type="predicted"/>
<keyword evidence="2" id="KW-0813">Transport</keyword>
<feature type="transmembrane region" description="Helical" evidence="7">
    <location>
        <begin position="71"/>
        <end position="91"/>
    </location>
</feature>
<evidence type="ECO:0000259" key="8">
    <source>
        <dbReference type="PROSITE" id="PS50850"/>
    </source>
</evidence>
<feature type="region of interest" description="Disordered" evidence="6">
    <location>
        <begin position="430"/>
        <end position="454"/>
    </location>
</feature>
<dbReference type="EMBL" id="JAAAJA010000229">
    <property type="protein sequence ID" value="KAG0258185.1"/>
    <property type="molecule type" value="Genomic_DNA"/>
</dbReference>
<feature type="transmembrane region" description="Helical" evidence="7">
    <location>
        <begin position="164"/>
        <end position="184"/>
    </location>
</feature>
<evidence type="ECO:0000256" key="4">
    <source>
        <dbReference type="ARBA" id="ARBA00022989"/>
    </source>
</evidence>
<feature type="transmembrane region" description="Helical" evidence="7">
    <location>
        <begin position="362"/>
        <end position="383"/>
    </location>
</feature>
<sequence>MAQMLDIINVASVTIVLPKIMHDGQFCLRFGIRHLFGHRNIYMLGVAWFSIWAIVNGFAKNPIMMSVGRALQGMGAGFTVPSALAILTTTYPVGPERTKALSIFGGTAAVGSIVGVLLGGILGSTIGWRWMFYITGIIGFIILALGFFVIPAEKSQGIVEDRRLDVFGMVTFTAGIVLVIYYLSEGSTAGWASAKALAPFIVGIVLLITFVIIEFKIDYPIMPLHIWQSRRFVASCATMFFMMAALNAHFYFASLALQNVLGYTSLKTSLAFIPHGVGAIIIVAILSVLIGRVRTKIIIVAAWFFLIASGVLWAQLKATSLYWAIPFPSLILNTIAMSCIWLTCQINSVADAADEDQGVVGAVYNVCIQIGAPVGIAVSNIIANNKNSIIAVGPELLPGYRDAFYSFAVMAGVGLVVTLVISPNSDLVNSQAKDTETGEACSASDDDATIGHEK</sequence>
<feature type="domain" description="Major facilitator superfamily (MFS) profile" evidence="8">
    <location>
        <begin position="1"/>
        <end position="426"/>
    </location>
</feature>
<dbReference type="OrthoDB" id="2130629at2759"/>
<comment type="caution">
    <text evidence="9">The sequence shown here is derived from an EMBL/GenBank/DDBJ whole genome shotgun (WGS) entry which is preliminary data.</text>
</comment>
<evidence type="ECO:0000256" key="5">
    <source>
        <dbReference type="ARBA" id="ARBA00023136"/>
    </source>
</evidence>
<organism evidence="9 10">
    <name type="scientific">Mortierella polycephala</name>
    <dbReference type="NCBI Taxonomy" id="41804"/>
    <lineage>
        <taxon>Eukaryota</taxon>
        <taxon>Fungi</taxon>
        <taxon>Fungi incertae sedis</taxon>
        <taxon>Mucoromycota</taxon>
        <taxon>Mortierellomycotina</taxon>
        <taxon>Mortierellomycetes</taxon>
        <taxon>Mortierellales</taxon>
        <taxon>Mortierellaceae</taxon>
        <taxon>Mortierella</taxon>
    </lineage>
</organism>
<keyword evidence="3 7" id="KW-0812">Transmembrane</keyword>
<evidence type="ECO:0000256" key="1">
    <source>
        <dbReference type="ARBA" id="ARBA00004141"/>
    </source>
</evidence>
<comment type="subcellular location">
    <subcellularLocation>
        <location evidence="1">Membrane</location>
        <topology evidence="1">Multi-pass membrane protein</topology>
    </subcellularLocation>
</comment>
<dbReference type="PROSITE" id="PS50850">
    <property type="entry name" value="MFS"/>
    <property type="match status" value="1"/>
</dbReference>
<dbReference type="InterPro" id="IPR036259">
    <property type="entry name" value="MFS_trans_sf"/>
</dbReference>
<dbReference type="SUPFAM" id="SSF103473">
    <property type="entry name" value="MFS general substrate transporter"/>
    <property type="match status" value="1"/>
</dbReference>
<name>A0A9P6Q2P5_9FUNG</name>
<keyword evidence="10" id="KW-1185">Reference proteome</keyword>
<feature type="transmembrane region" description="Helical" evidence="7">
    <location>
        <begin position="297"/>
        <end position="316"/>
    </location>
</feature>
<feature type="transmembrane region" description="Helical" evidence="7">
    <location>
        <begin position="103"/>
        <end position="124"/>
    </location>
</feature>
<dbReference type="AlphaFoldDB" id="A0A9P6Q2P5"/>
<keyword evidence="4 7" id="KW-1133">Transmembrane helix</keyword>
<dbReference type="Proteomes" id="UP000726737">
    <property type="component" value="Unassembled WGS sequence"/>
</dbReference>
<dbReference type="Gene3D" id="1.20.1250.20">
    <property type="entry name" value="MFS general substrate transporter like domains"/>
    <property type="match status" value="1"/>
</dbReference>
<feature type="transmembrane region" description="Helical" evidence="7">
    <location>
        <begin position="196"/>
        <end position="213"/>
    </location>
</feature>
<feature type="transmembrane region" description="Helical" evidence="7">
    <location>
        <begin position="322"/>
        <end position="342"/>
    </location>
</feature>
<dbReference type="Pfam" id="PF07690">
    <property type="entry name" value="MFS_1"/>
    <property type="match status" value="1"/>
</dbReference>
<dbReference type="PANTHER" id="PTHR42718">
    <property type="entry name" value="MAJOR FACILITATOR SUPERFAMILY MULTIDRUG TRANSPORTER MFSC"/>
    <property type="match status" value="1"/>
</dbReference>
<feature type="transmembrane region" description="Helical" evidence="7">
    <location>
        <begin position="41"/>
        <end position="59"/>
    </location>
</feature>
<keyword evidence="5 7" id="KW-0472">Membrane</keyword>
<accession>A0A9P6Q2P5</accession>
<evidence type="ECO:0000256" key="3">
    <source>
        <dbReference type="ARBA" id="ARBA00022692"/>
    </source>
</evidence>
<reference evidence="9" key="1">
    <citation type="journal article" date="2020" name="Fungal Divers.">
        <title>Resolving the Mortierellaceae phylogeny through synthesis of multi-gene phylogenetics and phylogenomics.</title>
        <authorList>
            <person name="Vandepol N."/>
            <person name="Liber J."/>
            <person name="Desiro A."/>
            <person name="Na H."/>
            <person name="Kennedy M."/>
            <person name="Barry K."/>
            <person name="Grigoriev I.V."/>
            <person name="Miller A.N."/>
            <person name="O'Donnell K."/>
            <person name="Stajich J.E."/>
            <person name="Bonito G."/>
        </authorList>
    </citation>
    <scope>NUCLEOTIDE SEQUENCE</scope>
    <source>
        <strain evidence="9">KOD948</strain>
    </source>
</reference>
<gene>
    <name evidence="9" type="ORF">BG011_003450</name>
</gene>
<evidence type="ECO:0000256" key="7">
    <source>
        <dbReference type="SAM" id="Phobius"/>
    </source>
</evidence>
<feature type="transmembrane region" description="Helical" evidence="7">
    <location>
        <begin position="233"/>
        <end position="252"/>
    </location>
</feature>
<feature type="transmembrane region" description="Helical" evidence="7">
    <location>
        <begin position="130"/>
        <end position="152"/>
    </location>
</feature>
<evidence type="ECO:0000313" key="9">
    <source>
        <dbReference type="EMBL" id="KAG0258185.1"/>
    </source>
</evidence>
<dbReference type="GO" id="GO:0022857">
    <property type="term" value="F:transmembrane transporter activity"/>
    <property type="evidence" value="ECO:0007669"/>
    <property type="project" value="InterPro"/>
</dbReference>
<dbReference type="InterPro" id="IPR020846">
    <property type="entry name" value="MFS_dom"/>
</dbReference>
<evidence type="ECO:0000256" key="6">
    <source>
        <dbReference type="SAM" id="MobiDB-lite"/>
    </source>
</evidence>
<dbReference type="InterPro" id="IPR011701">
    <property type="entry name" value="MFS"/>
</dbReference>
<protein>
    <recommendedName>
        <fullName evidence="8">Major facilitator superfamily (MFS) profile domain-containing protein</fullName>
    </recommendedName>
</protein>
<evidence type="ECO:0000256" key="2">
    <source>
        <dbReference type="ARBA" id="ARBA00022448"/>
    </source>
</evidence>
<dbReference type="Gene3D" id="1.20.1720.10">
    <property type="entry name" value="Multidrug resistance protein D"/>
    <property type="match status" value="1"/>
</dbReference>
<feature type="transmembrane region" description="Helical" evidence="7">
    <location>
        <begin position="272"/>
        <end position="290"/>
    </location>
</feature>
<evidence type="ECO:0000313" key="10">
    <source>
        <dbReference type="Proteomes" id="UP000726737"/>
    </source>
</evidence>